<evidence type="ECO:0000256" key="1">
    <source>
        <dbReference type="RuleBase" id="RU003814"/>
    </source>
</evidence>
<gene>
    <name evidence="3" type="ORF">ACFQL7_17855</name>
</gene>
<proteinExistence type="inferred from homology"/>
<dbReference type="EMBL" id="JBHTAX010000001">
    <property type="protein sequence ID" value="MFC7191481.1"/>
    <property type="molecule type" value="Genomic_DNA"/>
</dbReference>
<dbReference type="Gene3D" id="3.40.50.10470">
    <property type="entry name" value="Translation initiation factor eif-2b, domain 2"/>
    <property type="match status" value="1"/>
</dbReference>
<dbReference type="PROSITE" id="PS51462">
    <property type="entry name" value="NUDIX"/>
    <property type="match status" value="1"/>
</dbReference>
<dbReference type="Pfam" id="PF00293">
    <property type="entry name" value="NUDIX"/>
    <property type="match status" value="1"/>
</dbReference>
<evidence type="ECO:0000259" key="2">
    <source>
        <dbReference type="PROSITE" id="PS51462"/>
    </source>
</evidence>
<dbReference type="SUPFAM" id="SSF100950">
    <property type="entry name" value="NagB/RpiA/CoA transferase-like"/>
    <property type="match status" value="1"/>
</dbReference>
<protein>
    <submittedName>
        <fullName evidence="3">NUDIX domain-containing protein</fullName>
    </submittedName>
</protein>
<evidence type="ECO:0000313" key="3">
    <source>
        <dbReference type="EMBL" id="MFC7191481.1"/>
    </source>
</evidence>
<dbReference type="RefSeq" id="WP_264555620.1">
    <property type="nucleotide sequence ID" value="NZ_CP109979.1"/>
</dbReference>
<comment type="similarity">
    <text evidence="1">Belongs to the eIF-2B alpha/beta/delta subunits family.</text>
</comment>
<dbReference type="Pfam" id="PF01008">
    <property type="entry name" value="IF-2B"/>
    <property type="match status" value="1"/>
</dbReference>
<reference evidence="3 4" key="1">
    <citation type="journal article" date="2019" name="Int. J. Syst. Evol. Microbiol.">
        <title>The Global Catalogue of Microorganisms (GCM) 10K type strain sequencing project: providing services to taxonomists for standard genome sequencing and annotation.</title>
        <authorList>
            <consortium name="The Broad Institute Genomics Platform"/>
            <consortium name="The Broad Institute Genome Sequencing Center for Infectious Disease"/>
            <person name="Wu L."/>
            <person name="Ma J."/>
        </authorList>
    </citation>
    <scope>NUCLEOTIDE SEQUENCE [LARGE SCALE GENOMIC DNA]</scope>
    <source>
        <strain evidence="3 4">RDMS1</strain>
    </source>
</reference>
<keyword evidence="4" id="KW-1185">Reference proteome</keyword>
<dbReference type="GeneID" id="76201213"/>
<organism evidence="3 4">
    <name type="scientific">Halocatena marina</name>
    <dbReference type="NCBI Taxonomy" id="2934937"/>
    <lineage>
        <taxon>Archaea</taxon>
        <taxon>Methanobacteriati</taxon>
        <taxon>Methanobacteriota</taxon>
        <taxon>Stenosarchaea group</taxon>
        <taxon>Halobacteria</taxon>
        <taxon>Halobacteriales</taxon>
        <taxon>Natronomonadaceae</taxon>
        <taxon>Halocatena</taxon>
    </lineage>
</organism>
<accession>A0ABD5YQC7</accession>
<dbReference type="AlphaFoldDB" id="A0ABD5YQC7"/>
<dbReference type="PANTHER" id="PTHR43475:SF3">
    <property type="entry name" value="TRANSLATION INITIATION FACTOR EIF-2B SUBUNIT FAMILY PROTEIN (AFU_ORTHOLOGUE AFUA_2G14290)"/>
    <property type="match status" value="1"/>
</dbReference>
<feature type="domain" description="Nudix hydrolase" evidence="2">
    <location>
        <begin position="2"/>
        <end position="131"/>
    </location>
</feature>
<comment type="caution">
    <text evidence="3">The sequence shown here is derived from an EMBL/GenBank/DDBJ whole genome shotgun (WGS) entry which is preliminary data.</text>
</comment>
<dbReference type="Gene3D" id="3.90.79.10">
    <property type="entry name" value="Nucleoside Triphosphate Pyrophosphohydrolase"/>
    <property type="match status" value="1"/>
</dbReference>
<dbReference type="SUPFAM" id="SSF55811">
    <property type="entry name" value="Nudix"/>
    <property type="match status" value="1"/>
</dbReference>
<dbReference type="InterPro" id="IPR000086">
    <property type="entry name" value="NUDIX_hydrolase_dom"/>
</dbReference>
<name>A0ABD5YQC7_9EURY</name>
<dbReference type="InterPro" id="IPR000649">
    <property type="entry name" value="IF-2B-related"/>
</dbReference>
<dbReference type="Proteomes" id="UP001596417">
    <property type="component" value="Unassembled WGS sequence"/>
</dbReference>
<evidence type="ECO:0000313" key="4">
    <source>
        <dbReference type="Proteomes" id="UP001596417"/>
    </source>
</evidence>
<dbReference type="PANTHER" id="PTHR43475">
    <property type="entry name" value="METHYLTHIORIBOSE-1-PHOSPHATE ISOMERASE"/>
    <property type="match status" value="1"/>
</dbReference>
<dbReference type="InterPro" id="IPR015797">
    <property type="entry name" value="NUDIX_hydrolase-like_dom_sf"/>
</dbReference>
<dbReference type="InterPro" id="IPR037171">
    <property type="entry name" value="NagB/RpiA_transferase-like"/>
</dbReference>
<sequence>MDETHVVTCFLRNRASVLLLRRSEAVGTYTGLWGGVAGYAEGAPDELARQEIAEETGLEENVTLVRAGDPLSVVDADLSTEWIVHPSLFDCDSRVVETNEETTEYEWVSPTEILHRETVPGLWMAYERIAPSVETIADDRNHGSDYLSIRALEVLRDRAASREHEHGNKDRESLTALARRLRDTRLSMTVIENRINRLVSEADETVSSTTATRVIDRALTRGDAAAAAAADRLTDASVLTLSRSGTVRKTLERLDGEVFIAESRPGGEGIPVAESLAETTDVTLLPDSTITHALSTASVDAVLVGADTVLADGSVVNKVGTRGTALAATYEDVPVYAVTAADTIANDTGVNSVNGSRIDLEPNEPSAVYDGNADIDVLAPTFDVTPADCVTVITEDGPQSATDIERIADRHREYAEWSEE</sequence>
<dbReference type="InterPro" id="IPR042529">
    <property type="entry name" value="IF_2B-like_C"/>
</dbReference>